<feature type="non-terminal residue" evidence="1">
    <location>
        <position position="1"/>
    </location>
</feature>
<protein>
    <submittedName>
        <fullName evidence="1">Uncharacterized protein</fullName>
    </submittedName>
</protein>
<organism evidence="1">
    <name type="scientific">marine sediment metagenome</name>
    <dbReference type="NCBI Taxonomy" id="412755"/>
    <lineage>
        <taxon>unclassified sequences</taxon>
        <taxon>metagenomes</taxon>
        <taxon>ecological metagenomes</taxon>
    </lineage>
</organism>
<evidence type="ECO:0000313" key="1">
    <source>
        <dbReference type="EMBL" id="KKK67271.1"/>
    </source>
</evidence>
<comment type="caution">
    <text evidence="1">The sequence shown here is derived from an EMBL/GenBank/DDBJ whole genome shotgun (WGS) entry which is preliminary data.</text>
</comment>
<dbReference type="AlphaFoldDB" id="A0A0F9A532"/>
<name>A0A0F9A532_9ZZZZ</name>
<gene>
    <name evidence="1" type="ORF">LCGC14_2955760</name>
</gene>
<sequence>LAGTDNDTPITRGEMRELIKKLRSRIAHYGGDEQEVRNIVYDNVAEDLESILGES</sequence>
<reference evidence="1" key="1">
    <citation type="journal article" date="2015" name="Nature">
        <title>Complex archaea that bridge the gap between prokaryotes and eukaryotes.</title>
        <authorList>
            <person name="Spang A."/>
            <person name="Saw J.H."/>
            <person name="Jorgensen S.L."/>
            <person name="Zaremba-Niedzwiedzka K."/>
            <person name="Martijn J."/>
            <person name="Lind A.E."/>
            <person name="van Eijk R."/>
            <person name="Schleper C."/>
            <person name="Guy L."/>
            <person name="Ettema T.J."/>
        </authorList>
    </citation>
    <scope>NUCLEOTIDE SEQUENCE</scope>
</reference>
<accession>A0A0F9A532</accession>
<proteinExistence type="predicted"/>
<dbReference type="EMBL" id="LAZR01059694">
    <property type="protein sequence ID" value="KKK67271.1"/>
    <property type="molecule type" value="Genomic_DNA"/>
</dbReference>